<dbReference type="InterPro" id="IPR037036">
    <property type="entry name" value="PDED_dom_sf"/>
</dbReference>
<accession>A0AAD2D8P8</accession>
<dbReference type="EMBL" id="CAMPGE010025988">
    <property type="protein sequence ID" value="CAI2383690.1"/>
    <property type="molecule type" value="Genomic_DNA"/>
</dbReference>
<dbReference type="Proteomes" id="UP001295684">
    <property type="component" value="Unassembled WGS sequence"/>
</dbReference>
<protein>
    <recommendedName>
        <fullName evidence="2">GMP phosphodiesterase delta subunit domain-containing protein</fullName>
    </recommendedName>
</protein>
<dbReference type="InterPro" id="IPR014756">
    <property type="entry name" value="Ig_E-set"/>
</dbReference>
<dbReference type="PANTHER" id="PTHR12976">
    <property type="entry name" value="RETINAL ROD RHODOPSIN-SENSITIVE CGMP 3',5'-CYCLIC PHOSPHODIESTERASE DELTA-SUBUNIT"/>
    <property type="match status" value="1"/>
</dbReference>
<dbReference type="InterPro" id="IPR008015">
    <property type="entry name" value="PDED_dom"/>
</dbReference>
<dbReference type="PANTHER" id="PTHR12976:SF0">
    <property type="entry name" value="RETINAL ROD RHODOPSIN-SENSITIVE CGMP 3',5'-CYCLIC PHOSPHODIESTERASE SUBUNIT DELTA"/>
    <property type="match status" value="1"/>
</dbReference>
<name>A0AAD2D8P8_EUPCR</name>
<keyword evidence="4" id="KW-1185">Reference proteome</keyword>
<feature type="domain" description="GMP phosphodiesterase delta subunit" evidence="2">
    <location>
        <begin position="2"/>
        <end position="136"/>
    </location>
</feature>
<organism evidence="3 4">
    <name type="scientific">Euplotes crassus</name>
    <dbReference type="NCBI Taxonomy" id="5936"/>
    <lineage>
        <taxon>Eukaryota</taxon>
        <taxon>Sar</taxon>
        <taxon>Alveolata</taxon>
        <taxon>Ciliophora</taxon>
        <taxon>Intramacronucleata</taxon>
        <taxon>Spirotrichea</taxon>
        <taxon>Hypotrichia</taxon>
        <taxon>Euplotida</taxon>
        <taxon>Euplotidae</taxon>
        <taxon>Moneuplotes</taxon>
    </lineage>
</organism>
<dbReference type="AlphaFoldDB" id="A0AAD2D8P8"/>
<evidence type="ECO:0000313" key="3">
    <source>
        <dbReference type="EMBL" id="CAI2383690.1"/>
    </source>
</evidence>
<evidence type="ECO:0000313" key="4">
    <source>
        <dbReference type="Proteomes" id="UP001295684"/>
    </source>
</evidence>
<dbReference type="GO" id="GO:0005737">
    <property type="term" value="C:cytoplasm"/>
    <property type="evidence" value="ECO:0007669"/>
    <property type="project" value="TreeGrafter"/>
</dbReference>
<comment type="caution">
    <text evidence="3">The sequence shown here is derived from an EMBL/GenBank/DDBJ whole genome shotgun (WGS) entry which is preliminary data.</text>
</comment>
<dbReference type="Gene3D" id="2.70.50.40">
    <property type="entry name" value="GMP phosphodiesterase, delta subunit"/>
    <property type="match status" value="1"/>
</dbReference>
<evidence type="ECO:0000259" key="2">
    <source>
        <dbReference type="Pfam" id="PF05351"/>
    </source>
</evidence>
<sequence>MEGFKINWMKMKDAETQKLLWECQEWDHNCELTERFPKEILECKCVSLEINFSSRDKIENFRIIQKVSLMGNVIEEWDFKFGFVMPSSVNNWEQIIDAADKEEMIPAEILSGNMVVQTYFYSGEEVIHTTKMTVIYE</sequence>
<dbReference type="Pfam" id="PF05351">
    <property type="entry name" value="GMP_PDE_delta"/>
    <property type="match status" value="1"/>
</dbReference>
<comment type="similarity">
    <text evidence="1">Belongs to the PDE6D/unc-119 family.</text>
</comment>
<dbReference type="SUPFAM" id="SSF81296">
    <property type="entry name" value="E set domains"/>
    <property type="match status" value="1"/>
</dbReference>
<gene>
    <name evidence="3" type="ORF">ECRASSUSDP1_LOCUS25199</name>
</gene>
<evidence type="ECO:0000256" key="1">
    <source>
        <dbReference type="ARBA" id="ARBA00008102"/>
    </source>
</evidence>
<proteinExistence type="inferred from homology"/>
<reference evidence="3" key="1">
    <citation type="submission" date="2023-07" db="EMBL/GenBank/DDBJ databases">
        <authorList>
            <consortium name="AG Swart"/>
            <person name="Singh M."/>
            <person name="Singh A."/>
            <person name="Seah K."/>
            <person name="Emmerich C."/>
        </authorList>
    </citation>
    <scope>NUCLEOTIDE SEQUENCE</scope>
    <source>
        <strain evidence="3">DP1</strain>
    </source>
</reference>